<protein>
    <recommendedName>
        <fullName evidence="3">DNA/RNA non-specific endonuclease domain-containing protein</fullName>
    </recommendedName>
</protein>
<organism evidence="2">
    <name type="scientific">Schizaphis graminum</name>
    <name type="common">Green bug aphid</name>
    <dbReference type="NCBI Taxonomy" id="13262"/>
    <lineage>
        <taxon>Eukaryota</taxon>
        <taxon>Metazoa</taxon>
        <taxon>Ecdysozoa</taxon>
        <taxon>Arthropoda</taxon>
        <taxon>Hexapoda</taxon>
        <taxon>Insecta</taxon>
        <taxon>Pterygota</taxon>
        <taxon>Neoptera</taxon>
        <taxon>Paraneoptera</taxon>
        <taxon>Hemiptera</taxon>
        <taxon>Sternorrhyncha</taxon>
        <taxon>Aphidomorpha</taxon>
        <taxon>Aphidoidea</taxon>
        <taxon>Aphididae</taxon>
        <taxon>Aphidini</taxon>
        <taxon>Schizaphis</taxon>
    </lineage>
</organism>
<dbReference type="EMBL" id="GGMR01003477">
    <property type="protein sequence ID" value="MBY16096.1"/>
    <property type="molecule type" value="Transcribed_RNA"/>
</dbReference>
<dbReference type="SUPFAM" id="SSF54060">
    <property type="entry name" value="His-Me finger endonucleases"/>
    <property type="match status" value="1"/>
</dbReference>
<reference evidence="2" key="1">
    <citation type="submission" date="2018-04" db="EMBL/GenBank/DDBJ databases">
        <title>Transcriptome of Schizaphis graminum biotype I.</title>
        <authorList>
            <person name="Scully E.D."/>
            <person name="Geib S.M."/>
            <person name="Palmer N.A."/>
            <person name="Koch K."/>
            <person name="Bradshaw J."/>
            <person name="Heng-Moss T."/>
            <person name="Sarath G."/>
        </authorList>
    </citation>
    <scope>NUCLEOTIDE SEQUENCE</scope>
</reference>
<feature type="compositionally biased region" description="Acidic residues" evidence="1">
    <location>
        <begin position="111"/>
        <end position="154"/>
    </location>
</feature>
<dbReference type="InterPro" id="IPR044925">
    <property type="entry name" value="His-Me_finger_sf"/>
</dbReference>
<evidence type="ECO:0008006" key="3">
    <source>
        <dbReference type="Google" id="ProtNLM"/>
    </source>
</evidence>
<feature type="region of interest" description="Disordered" evidence="1">
    <location>
        <begin position="91"/>
        <end position="154"/>
    </location>
</feature>
<accession>A0A2S2NH30</accession>
<sequence>MDDGRMPVAAWLWKAVVHRSTGAGIAFVCRNDPSRRTVAAIPPCGGADVYADGHWNASTVAGMSFRCTLQQLAEAIPEAALAIDGVDADVGLLKRPSPTPPPKSSESVTMADDDDDDDDGEDEEEDDDDDGEDEDEDDDGEDEDEDDEEAEKDG</sequence>
<gene>
    <name evidence="2" type="ORF">g.12137</name>
</gene>
<evidence type="ECO:0000256" key="1">
    <source>
        <dbReference type="SAM" id="MobiDB-lite"/>
    </source>
</evidence>
<proteinExistence type="predicted"/>
<dbReference type="AlphaFoldDB" id="A0A2S2NH30"/>
<name>A0A2S2NH30_SCHGA</name>
<evidence type="ECO:0000313" key="2">
    <source>
        <dbReference type="EMBL" id="MBY16096.1"/>
    </source>
</evidence>